<feature type="compositionally biased region" description="Polar residues" evidence="1">
    <location>
        <begin position="423"/>
        <end position="432"/>
    </location>
</feature>
<evidence type="ECO:0000313" key="3">
    <source>
        <dbReference type="Proteomes" id="UP000830671"/>
    </source>
</evidence>
<accession>A0A9Q8WP20</accession>
<reference evidence="2" key="1">
    <citation type="journal article" date="2021" name="Mol. Plant Microbe Interact.">
        <title>Complete Genome Sequence of the Plant-Pathogenic Fungus Colletotrichum lupini.</title>
        <authorList>
            <person name="Baroncelli R."/>
            <person name="Pensec F."/>
            <person name="Da Lio D."/>
            <person name="Boufleur T."/>
            <person name="Vicente I."/>
            <person name="Sarrocco S."/>
            <person name="Picot A."/>
            <person name="Baraldi E."/>
            <person name="Sukno S."/>
            <person name="Thon M."/>
            <person name="Le Floch G."/>
        </authorList>
    </citation>
    <scope>NUCLEOTIDE SEQUENCE</scope>
    <source>
        <strain evidence="2">IMI 504893</strain>
    </source>
</reference>
<dbReference type="InterPro" id="IPR012341">
    <property type="entry name" value="6hp_glycosidase-like_sf"/>
</dbReference>
<dbReference type="GeneID" id="73349412"/>
<dbReference type="InterPro" id="IPR019038">
    <property type="entry name" value="POLD3"/>
</dbReference>
<evidence type="ECO:0000313" key="2">
    <source>
        <dbReference type="EMBL" id="UQC89947.1"/>
    </source>
</evidence>
<proteinExistence type="predicted"/>
<dbReference type="PANTHER" id="PTHR31047:SF0">
    <property type="entry name" value="MEIOTICALLY UP-REGULATED GENE 157 PROTEIN"/>
    <property type="match status" value="1"/>
</dbReference>
<dbReference type="InterPro" id="IPR008313">
    <property type="entry name" value="GH125"/>
</dbReference>
<protein>
    <recommendedName>
        <fullName evidence="4">DNA polymerase delta subunit 3</fullName>
    </recommendedName>
</protein>
<evidence type="ECO:0008006" key="4">
    <source>
        <dbReference type="Google" id="ProtNLM"/>
    </source>
</evidence>
<feature type="compositionally biased region" description="Basic and acidic residues" evidence="1">
    <location>
        <begin position="203"/>
        <end position="213"/>
    </location>
</feature>
<feature type="compositionally biased region" description="Acidic residues" evidence="1">
    <location>
        <begin position="310"/>
        <end position="336"/>
    </location>
</feature>
<dbReference type="SUPFAM" id="SSF48208">
    <property type="entry name" value="Six-hairpin glycosidases"/>
    <property type="match status" value="1"/>
</dbReference>
<dbReference type="GO" id="GO:0005975">
    <property type="term" value="P:carbohydrate metabolic process"/>
    <property type="evidence" value="ECO:0007669"/>
    <property type="project" value="InterPro"/>
</dbReference>
<dbReference type="RefSeq" id="XP_049151548.1">
    <property type="nucleotide sequence ID" value="XM_049294402.1"/>
</dbReference>
<dbReference type="PANTHER" id="PTHR31047">
    <property type="entry name" value="MEIOTICALLY UP-REGULATED GENE 157 PROTEIN"/>
    <property type="match status" value="1"/>
</dbReference>
<dbReference type="Pfam" id="PF09507">
    <property type="entry name" value="CDC27"/>
    <property type="match status" value="1"/>
</dbReference>
<feature type="region of interest" description="Disordered" evidence="1">
    <location>
        <begin position="160"/>
        <end position="458"/>
    </location>
</feature>
<feature type="compositionally biased region" description="Acidic residues" evidence="1">
    <location>
        <begin position="381"/>
        <end position="390"/>
    </location>
</feature>
<name>A0A9Q8WP20_9PEZI</name>
<organism evidence="2 3">
    <name type="scientific">Colletotrichum lupini</name>
    <dbReference type="NCBI Taxonomy" id="145971"/>
    <lineage>
        <taxon>Eukaryota</taxon>
        <taxon>Fungi</taxon>
        <taxon>Dikarya</taxon>
        <taxon>Ascomycota</taxon>
        <taxon>Pezizomycotina</taxon>
        <taxon>Sordariomycetes</taxon>
        <taxon>Hypocreomycetidae</taxon>
        <taxon>Glomerellales</taxon>
        <taxon>Glomerellaceae</taxon>
        <taxon>Colletotrichum</taxon>
        <taxon>Colletotrichum acutatum species complex</taxon>
    </lineage>
</organism>
<dbReference type="KEGG" id="clup:CLUP02_15478"/>
<sequence length="1070" mass="117287">MEEYKKYLADQILSEEKIVTYRSLSRALKVHVNTAKGMLYDFHRSQNGMRPGTMHATYLIYGTQPAQQKVQDDGDVEMASSPPNVETSEDVVTHSMSLVPGDLLKDTLATYEEVTSFHIYSLARHPTRDLQLLADVHQQIKEQSTNESAPMAETYGTITNPNVRKRTRQGRGPVPTPAAPAPAVKPIKKEAAPPAVKPAALDSKAEVPVKQETKTQTTETPTSTAATKKGAAPPALKKSGSSGISGMFAKAAAKAASKPKEVPKPAPVETPALSDDGEDDDEDIPAAKAPANSGRKSRKDREAELKMMMEESEEEEEPEEKEEDEPMDEPLEEAPEPEAKPEPAEVVSSTGDGRRRGKRRVMKKKQIMDDQGYLVTIQEPAWEEFSEDEAPPPPAKLAKTSSAPSSGSQAAKPKKPAPKGQGNIITGVTRRNSAGPGAARTPEVAPRHPAVGLSRQDATLKYATPVRAPARDHSDAAASPKKRSGHLAGRELLVLFSAVSSAIDTHADIDSNFVLFSLPCLFLPGHIAFAAMPLRTVFDLLLPLGLLVGQTYAAQEPLTGEDREACPNYAQYSTYPHKPLSEGPLGLPYQRPDPRCRTFHSDAIEQVIKDVTSRMKDPDLARLFENAFPSTTDTTVKFHTDGTDTRFVDLKGRSLRDEGKWEGPQSFIITGDIIAEWLRDSTNQLSPYQALAKKDPAIFKLILGAINTQAEYVIESPYCNAFQPPPIANLQPSHNGQDDTVHPIYEPSFVFECKYELDSLAHFLALGNDFYEHTDSKDFMTGRWFMALETVLNVLEEQSRSTFGPETGRFQKNEYTFQRKTDAGTETLNLKGVGNPLNNGTGLVRSAFRPSDDATILGFFIPANAMMAVELKRTSVFLKAAGKDVLAQTVDKWSQTIADGVWNNGVVKHAKYGDVFAYEVDGYGSSILMDDANYPSLLALPLMGFLPADDQTYKNTRKMLLEKTGNPYYLEGAAFHGIGGPHIGLSNAWPMSLLIQAQTSENDQEITECLDFVLNSAKLGLVHESVDVGRISAYTRSWFAWANGVFAETILDLAKRKPHLIFTDAKPYTI</sequence>
<gene>
    <name evidence="2" type="ORF">CLUP02_15478</name>
</gene>
<feature type="compositionally biased region" description="Low complexity" evidence="1">
    <location>
        <begin position="398"/>
        <end position="411"/>
    </location>
</feature>
<dbReference type="GO" id="GO:0006260">
    <property type="term" value="P:DNA replication"/>
    <property type="evidence" value="ECO:0007669"/>
    <property type="project" value="InterPro"/>
</dbReference>
<dbReference type="Proteomes" id="UP000830671">
    <property type="component" value="Chromosome 8"/>
</dbReference>
<dbReference type="Gene3D" id="1.50.10.10">
    <property type="match status" value="1"/>
</dbReference>
<feature type="compositionally biased region" description="Basic residues" evidence="1">
    <location>
        <begin position="355"/>
        <end position="365"/>
    </location>
</feature>
<dbReference type="AlphaFoldDB" id="A0A9Q8WP20"/>
<keyword evidence="3" id="KW-1185">Reference proteome</keyword>
<evidence type="ECO:0000256" key="1">
    <source>
        <dbReference type="SAM" id="MobiDB-lite"/>
    </source>
</evidence>
<dbReference type="SMART" id="SM01149">
    <property type="entry name" value="DUF1237"/>
    <property type="match status" value="1"/>
</dbReference>
<feature type="compositionally biased region" description="Low complexity" evidence="1">
    <location>
        <begin position="214"/>
        <end position="240"/>
    </location>
</feature>
<dbReference type="Pfam" id="PF06824">
    <property type="entry name" value="Glyco_hydro_125"/>
    <property type="match status" value="1"/>
</dbReference>
<dbReference type="GO" id="GO:0003824">
    <property type="term" value="F:catalytic activity"/>
    <property type="evidence" value="ECO:0007669"/>
    <property type="project" value="UniProtKB-ARBA"/>
</dbReference>
<dbReference type="InterPro" id="IPR008928">
    <property type="entry name" value="6-hairpin_glycosidase_sf"/>
</dbReference>
<dbReference type="GO" id="GO:0043625">
    <property type="term" value="C:delta DNA polymerase complex"/>
    <property type="evidence" value="ECO:0007669"/>
    <property type="project" value="InterPro"/>
</dbReference>
<dbReference type="InterPro" id="IPR041913">
    <property type="entry name" value="POLD3_sf"/>
</dbReference>
<dbReference type="Gene3D" id="3.90.1030.20">
    <property type="entry name" value="DNA polymerase delta, p66 (Cdc27) subunit, wHTH domain"/>
    <property type="match status" value="1"/>
</dbReference>
<feature type="compositionally biased region" description="Basic and acidic residues" evidence="1">
    <location>
        <begin position="299"/>
        <end position="309"/>
    </location>
</feature>
<feature type="compositionally biased region" description="Acidic residues" evidence="1">
    <location>
        <begin position="275"/>
        <end position="284"/>
    </location>
</feature>
<dbReference type="EMBL" id="CP019480">
    <property type="protein sequence ID" value="UQC89947.1"/>
    <property type="molecule type" value="Genomic_DNA"/>
</dbReference>